<dbReference type="OrthoDB" id="6846267at2759"/>
<evidence type="ECO:0000256" key="6">
    <source>
        <dbReference type="SAM" id="SignalP"/>
    </source>
</evidence>
<keyword evidence="4" id="KW-1015">Disulfide bond</keyword>
<feature type="chain" id="PRO_5019750835" evidence="6">
    <location>
        <begin position="20"/>
        <end position="1070"/>
    </location>
</feature>
<evidence type="ECO:0000259" key="7">
    <source>
        <dbReference type="Pfam" id="PF00135"/>
    </source>
</evidence>
<evidence type="ECO:0000256" key="3">
    <source>
        <dbReference type="ARBA" id="ARBA00022801"/>
    </source>
</evidence>
<feature type="domain" description="Carboxylesterase type B" evidence="7">
    <location>
        <begin position="22"/>
        <end position="509"/>
    </location>
</feature>
<dbReference type="InterPro" id="IPR050309">
    <property type="entry name" value="Type-B_Carboxylest/Lipase"/>
</dbReference>
<feature type="signal peptide" evidence="6">
    <location>
        <begin position="1"/>
        <end position="19"/>
    </location>
</feature>
<dbReference type="EMBL" id="QDEB01062575">
    <property type="protein sequence ID" value="RZC36387.1"/>
    <property type="molecule type" value="Genomic_DNA"/>
</dbReference>
<comment type="similarity">
    <text evidence="1">Belongs to the type-B carboxylesterase/lipase family.</text>
</comment>
<sequence>MSVYFGCLFILLFVSGCQCDDKPHVKTPLGQIRGSTRISHGGRKYSSFEGIPYAIPPIGERRFEEPEPIEPWSGVWDANFPTTCVQPSMLNFPAPQEAAEDCLHINVYVPRENPNPKENLEVIVHIHGGAFMYGSGHSYIHPRFFMDQDAIFVTFNYRLGILGFLSTEDDVVPGNNGFKDQALALKWVQQNIASFGGNPGSVTLTGLSAGGSSVHLHYFSDMSKGLFHRGFSQSGVALNSFTLQEQPLNKAKILAEAVGCPTSPSLSLVQCLKQRPFQHLLAQVPLYFGYKCIPYAPFTAVIEKGSKPFLKADPYYLLTKGEVYDVPWIASNTAHEGLLALMFSDDSLQTIDDEWETIAPFILDYNFTLPRSLWKSTAKKVKEFYLGEGQKINDENLLKMVQMVGDRIFIVDAETAVRKQAKVTKSPIYYYLFGYPGDGNEEGTVGHGADAKYFFGNFFVNQSLTPNELKMKDVIFDMLISFAKTGKPTIKGVNWEPTKYEELTYLNIDGFEPEYIKLRTVKELSPRSFWRSLGLQENENLMLIKDEFYEAKAFVETSLGKVQGHLMSSFGGKTFSAFEGIPFAKPPIGNKRFEEPEPVEPWHDVLEAKLLTECAQTVMINPRSITGGEDCLYLNVYVPREEPNPEEKLDVIIHIHGGAFMYGSGHKYAKPQLLMDRDIIFVTFNYRLGIFGFLSTEDEVVPGNNGLKDQVLALKWVQENVASFGGNPDSVTLTGLSAGGSSVHLHYFSEMSKGLFHRGFSQSGCALNQWTLQKQPAMKTKILAQAVGCPTNSSLALVDCLKQKPYIELLAQIPLFFSYLFMPICPFAPVVEKGSKPFLTGEPYHLLREGQVQDLPWIMSNTAHEGLLPAAFLKNDLETVNKRWDDLAPILLDYNYTLPLSAWKITAEKAKQFYLGDNQDITHENFLKFVKLFTDRHFLMEAEDAVKMQANVTQSPVYYYFFGYPGDNNADKTVAHGGDRKYFFGKYLPNSKELTPNELKMKDVLLDMLVAYAKTGKPVIDGVTWEPTSCDKLQYLNMSGFKPENMKMQTTGELSPRNFWESLELLQNKK</sequence>
<name>A0A482VVV7_ASBVE</name>
<dbReference type="Gene3D" id="3.40.50.1820">
    <property type="entry name" value="alpha/beta hydrolase"/>
    <property type="match status" value="2"/>
</dbReference>
<keyword evidence="5" id="KW-0325">Glycoprotein</keyword>
<dbReference type="InterPro" id="IPR019826">
    <property type="entry name" value="Carboxylesterase_B_AS"/>
</dbReference>
<dbReference type="SUPFAM" id="SSF53474">
    <property type="entry name" value="alpha/beta-Hydrolases"/>
    <property type="match status" value="2"/>
</dbReference>
<dbReference type="Pfam" id="PF00135">
    <property type="entry name" value="COesterase"/>
    <property type="match status" value="2"/>
</dbReference>
<dbReference type="AlphaFoldDB" id="A0A482VVV7"/>
<evidence type="ECO:0000256" key="1">
    <source>
        <dbReference type="ARBA" id="ARBA00005964"/>
    </source>
</evidence>
<dbReference type="PROSITE" id="PS00941">
    <property type="entry name" value="CARBOXYLESTERASE_B_2"/>
    <property type="match status" value="1"/>
</dbReference>
<keyword evidence="2" id="KW-0719">Serine esterase</keyword>
<dbReference type="Proteomes" id="UP000292052">
    <property type="component" value="Unassembled WGS sequence"/>
</dbReference>
<dbReference type="PANTHER" id="PTHR11559">
    <property type="entry name" value="CARBOXYLESTERASE"/>
    <property type="match status" value="1"/>
</dbReference>
<evidence type="ECO:0000256" key="4">
    <source>
        <dbReference type="ARBA" id="ARBA00023157"/>
    </source>
</evidence>
<reference evidence="8 9" key="1">
    <citation type="submission" date="2017-03" db="EMBL/GenBank/DDBJ databases">
        <title>Genome of the blue death feigning beetle - Asbolus verrucosus.</title>
        <authorList>
            <person name="Rider S.D."/>
        </authorList>
    </citation>
    <scope>NUCLEOTIDE SEQUENCE [LARGE SCALE GENOMIC DNA]</scope>
    <source>
        <strain evidence="8">Butters</strain>
        <tissue evidence="8">Head and leg muscle</tissue>
    </source>
</reference>
<gene>
    <name evidence="8" type="ORF">BDFB_011222</name>
</gene>
<keyword evidence="9" id="KW-1185">Reference proteome</keyword>
<proteinExistence type="inferred from homology"/>
<dbReference type="InterPro" id="IPR019819">
    <property type="entry name" value="Carboxylesterase_B_CS"/>
</dbReference>
<dbReference type="InterPro" id="IPR002018">
    <property type="entry name" value="CarbesteraseB"/>
</dbReference>
<dbReference type="InterPro" id="IPR029058">
    <property type="entry name" value="AB_hydrolase_fold"/>
</dbReference>
<evidence type="ECO:0000313" key="8">
    <source>
        <dbReference type="EMBL" id="RZC36387.1"/>
    </source>
</evidence>
<dbReference type="GO" id="GO:0052689">
    <property type="term" value="F:carboxylic ester hydrolase activity"/>
    <property type="evidence" value="ECO:0007669"/>
    <property type="project" value="UniProtKB-KW"/>
</dbReference>
<evidence type="ECO:0000256" key="5">
    <source>
        <dbReference type="ARBA" id="ARBA00023180"/>
    </source>
</evidence>
<accession>A0A482VVV7</accession>
<comment type="caution">
    <text evidence="8">The sequence shown here is derived from an EMBL/GenBank/DDBJ whole genome shotgun (WGS) entry which is preliminary data.</text>
</comment>
<keyword evidence="3 8" id="KW-0378">Hydrolase</keyword>
<dbReference type="STRING" id="1661398.A0A482VVV7"/>
<evidence type="ECO:0000313" key="9">
    <source>
        <dbReference type="Proteomes" id="UP000292052"/>
    </source>
</evidence>
<feature type="domain" description="Carboxylesterase type B" evidence="7">
    <location>
        <begin position="553"/>
        <end position="1039"/>
    </location>
</feature>
<evidence type="ECO:0000256" key="2">
    <source>
        <dbReference type="ARBA" id="ARBA00022487"/>
    </source>
</evidence>
<dbReference type="PROSITE" id="PS00122">
    <property type="entry name" value="CARBOXYLESTERASE_B_1"/>
    <property type="match status" value="2"/>
</dbReference>
<keyword evidence="6" id="KW-0732">Signal</keyword>
<protein>
    <submittedName>
        <fullName evidence="8">COesterase and/or Abhydrolase 3 domain containing protein</fullName>
    </submittedName>
</protein>
<organism evidence="8 9">
    <name type="scientific">Asbolus verrucosus</name>
    <name type="common">Desert ironclad beetle</name>
    <dbReference type="NCBI Taxonomy" id="1661398"/>
    <lineage>
        <taxon>Eukaryota</taxon>
        <taxon>Metazoa</taxon>
        <taxon>Ecdysozoa</taxon>
        <taxon>Arthropoda</taxon>
        <taxon>Hexapoda</taxon>
        <taxon>Insecta</taxon>
        <taxon>Pterygota</taxon>
        <taxon>Neoptera</taxon>
        <taxon>Endopterygota</taxon>
        <taxon>Coleoptera</taxon>
        <taxon>Polyphaga</taxon>
        <taxon>Cucujiformia</taxon>
        <taxon>Tenebrionidae</taxon>
        <taxon>Pimeliinae</taxon>
        <taxon>Asbolus</taxon>
    </lineage>
</organism>